<evidence type="ECO:0000313" key="3">
    <source>
        <dbReference type="Proteomes" id="UP000244880"/>
    </source>
</evidence>
<feature type="transmembrane region" description="Helical" evidence="1">
    <location>
        <begin position="106"/>
        <end position="124"/>
    </location>
</feature>
<keyword evidence="1" id="KW-0472">Membrane</keyword>
<keyword evidence="3" id="KW-1185">Reference proteome</keyword>
<dbReference type="InterPro" id="IPR046595">
    <property type="entry name" value="DUF6653"/>
</dbReference>
<evidence type="ECO:0000256" key="1">
    <source>
        <dbReference type="SAM" id="Phobius"/>
    </source>
</evidence>
<feature type="transmembrane region" description="Helical" evidence="1">
    <location>
        <begin position="130"/>
        <end position="150"/>
    </location>
</feature>
<feature type="transmembrane region" description="Helical" evidence="1">
    <location>
        <begin position="50"/>
        <end position="68"/>
    </location>
</feature>
<dbReference type="OrthoDB" id="1442233at2"/>
<name>A0A2R8BIL3_9RHOB</name>
<dbReference type="RefSeq" id="WP_108829851.1">
    <property type="nucleotide sequence ID" value="NZ_OMOR01000001.1"/>
</dbReference>
<organism evidence="2 3">
    <name type="scientific">Ascidiaceihabitans donghaensis</name>
    <dbReference type="NCBI Taxonomy" id="1510460"/>
    <lineage>
        <taxon>Bacteria</taxon>
        <taxon>Pseudomonadati</taxon>
        <taxon>Pseudomonadota</taxon>
        <taxon>Alphaproteobacteria</taxon>
        <taxon>Rhodobacterales</taxon>
        <taxon>Paracoccaceae</taxon>
        <taxon>Ascidiaceihabitans</taxon>
    </lineage>
</organism>
<keyword evidence="1" id="KW-1133">Transmembrane helix</keyword>
<dbReference type="Proteomes" id="UP000244880">
    <property type="component" value="Unassembled WGS sequence"/>
</dbReference>
<dbReference type="EMBL" id="OMOR01000001">
    <property type="protein sequence ID" value="SPH22966.1"/>
    <property type="molecule type" value="Genomic_DNA"/>
</dbReference>
<dbReference type="Pfam" id="PF20358">
    <property type="entry name" value="DUF6653"/>
    <property type="match status" value="1"/>
</dbReference>
<evidence type="ECO:0000313" key="2">
    <source>
        <dbReference type="EMBL" id="SPH22966.1"/>
    </source>
</evidence>
<sequence>MAKSFDIFAASEKIMRMDDATWTRHANPWSVYSRMTAMPLLTLAVLSRVWIGWWALAAFALVVLCIWWNPRAFTAPSHTNHWAAHGVFGERVFLNRRSVPIPDHHAAWAYGLTWVSASGVLPWLFGLWAINLWAAALGMVLIVGGKIWFVDRMAWLYQDMKDTNPAYSDWQRV</sequence>
<reference evidence="2 3" key="1">
    <citation type="submission" date="2018-03" db="EMBL/GenBank/DDBJ databases">
        <authorList>
            <person name="Keele B.F."/>
        </authorList>
    </citation>
    <scope>NUCLEOTIDE SEQUENCE [LARGE SCALE GENOMIC DNA]</scope>
    <source>
        <strain evidence="2 3">CECT 8599</strain>
    </source>
</reference>
<protein>
    <submittedName>
        <fullName evidence="2">Uncharacterized protein</fullName>
    </submittedName>
</protein>
<keyword evidence="1" id="KW-0812">Transmembrane</keyword>
<accession>A0A2R8BIL3</accession>
<proteinExistence type="predicted"/>
<dbReference type="AlphaFoldDB" id="A0A2R8BIL3"/>
<gene>
    <name evidence="2" type="ORF">ASD8599_03713</name>
</gene>